<keyword evidence="2" id="KW-1185">Reference proteome</keyword>
<protein>
    <submittedName>
        <fullName evidence="1">Uncharacterized protein</fullName>
    </submittedName>
</protein>
<evidence type="ECO:0000313" key="1">
    <source>
        <dbReference type="EMBL" id="KER22315.1"/>
    </source>
</evidence>
<organism evidence="1 2">
    <name type="scientific">Opisthorchis viverrini</name>
    <name type="common">Southeast Asian liver fluke</name>
    <dbReference type="NCBI Taxonomy" id="6198"/>
    <lineage>
        <taxon>Eukaryota</taxon>
        <taxon>Metazoa</taxon>
        <taxon>Spiralia</taxon>
        <taxon>Lophotrochozoa</taxon>
        <taxon>Platyhelminthes</taxon>
        <taxon>Trematoda</taxon>
        <taxon>Digenea</taxon>
        <taxon>Opisthorchiida</taxon>
        <taxon>Opisthorchiata</taxon>
        <taxon>Opisthorchiidae</taxon>
        <taxon>Opisthorchis</taxon>
    </lineage>
</organism>
<proteinExistence type="predicted"/>
<dbReference type="EMBL" id="KL596906">
    <property type="protein sequence ID" value="KER22315.1"/>
    <property type="molecule type" value="Genomic_DNA"/>
</dbReference>
<sequence>MPVLDPNHSHLELLPAIANLLTGKSVVGTRPLQLDFSCQSLANLAVFETSCFPRVTWQLGTERVLQLNDLSYSFSCC</sequence>
<dbReference type="GeneID" id="20323728"/>
<name>A0A074ZGD1_OPIVI</name>
<dbReference type="CTD" id="20323728"/>
<reference evidence="1 2" key="1">
    <citation type="submission" date="2013-11" db="EMBL/GenBank/DDBJ databases">
        <title>Opisthorchis viverrini - life in the bile duct.</title>
        <authorList>
            <person name="Young N.D."/>
            <person name="Nagarajan N."/>
            <person name="Lin S.J."/>
            <person name="Korhonen P.K."/>
            <person name="Jex A.R."/>
            <person name="Hall R.S."/>
            <person name="Safavi-Hemami H."/>
            <person name="Kaewkong W."/>
            <person name="Bertrand D."/>
            <person name="Gao S."/>
            <person name="Seet Q."/>
            <person name="Wongkham S."/>
            <person name="Teh B.T."/>
            <person name="Wongkham C."/>
            <person name="Intapan P.M."/>
            <person name="Maleewong W."/>
            <person name="Yang X."/>
            <person name="Hu M."/>
            <person name="Wang Z."/>
            <person name="Hofmann A."/>
            <person name="Sternberg P.W."/>
            <person name="Tan P."/>
            <person name="Wang J."/>
            <person name="Gasser R.B."/>
        </authorList>
    </citation>
    <scope>NUCLEOTIDE SEQUENCE [LARGE SCALE GENOMIC DNA]</scope>
</reference>
<dbReference type="RefSeq" id="XP_009173932.1">
    <property type="nucleotide sequence ID" value="XM_009175668.1"/>
</dbReference>
<gene>
    <name evidence="1" type="ORF">T265_09559</name>
</gene>
<dbReference type="OrthoDB" id="10470065at2759"/>
<evidence type="ECO:0000313" key="2">
    <source>
        <dbReference type="Proteomes" id="UP000054324"/>
    </source>
</evidence>
<dbReference type="Proteomes" id="UP000054324">
    <property type="component" value="Unassembled WGS sequence"/>
</dbReference>
<accession>A0A074ZGD1</accession>
<dbReference type="KEGG" id="ovi:T265_09559"/>
<dbReference type="AlphaFoldDB" id="A0A074ZGD1"/>